<dbReference type="Pfam" id="PF16331">
    <property type="entry name" value="TolA_bind_tri"/>
    <property type="match status" value="1"/>
</dbReference>
<dbReference type="Pfam" id="PF13174">
    <property type="entry name" value="TPR_6"/>
    <property type="match status" value="2"/>
</dbReference>
<dbReference type="EMBL" id="JGVK01000003">
    <property type="protein sequence ID" value="KEY91644.1"/>
    <property type="molecule type" value="Genomic_DNA"/>
</dbReference>
<evidence type="ECO:0000256" key="1">
    <source>
        <dbReference type="HAMAP-Rule" id="MF_02066"/>
    </source>
</evidence>
<comment type="subcellular location">
    <subcellularLocation>
        <location evidence="1">Periplasm</location>
    </subcellularLocation>
</comment>
<dbReference type="Gene3D" id="1.20.5.110">
    <property type="match status" value="1"/>
</dbReference>
<evidence type="ECO:0000313" key="3">
    <source>
        <dbReference type="EMBL" id="KEY91644.1"/>
    </source>
</evidence>
<protein>
    <recommendedName>
        <fullName evidence="1">Cell division coordinator CpoB</fullName>
    </recommendedName>
</protein>
<accession>A0A084CPB5</accession>
<keyword evidence="1" id="KW-0574">Periplasm</keyword>
<proteinExistence type="inferred from homology"/>
<dbReference type="SUPFAM" id="SSF48452">
    <property type="entry name" value="TPR-like"/>
    <property type="match status" value="1"/>
</dbReference>
<dbReference type="InterPro" id="IPR019734">
    <property type="entry name" value="TPR_rpt"/>
</dbReference>
<gene>
    <name evidence="1" type="primary">cpoB</name>
    <name evidence="3" type="ORF">CF67_11013</name>
</gene>
<dbReference type="InterPro" id="IPR032519">
    <property type="entry name" value="YbgF_tri"/>
</dbReference>
<dbReference type="AlphaFoldDB" id="A0A084CPB5"/>
<dbReference type="eggNOG" id="COG1729">
    <property type="taxonomic scope" value="Bacteria"/>
</dbReference>
<dbReference type="HAMAP" id="MF_02066">
    <property type="entry name" value="CpoB"/>
    <property type="match status" value="1"/>
</dbReference>
<dbReference type="NCBIfam" id="TIGR02795">
    <property type="entry name" value="tol_pal_ybgF"/>
    <property type="match status" value="1"/>
</dbReference>
<dbReference type="GO" id="GO:0070206">
    <property type="term" value="P:protein trimerization"/>
    <property type="evidence" value="ECO:0007669"/>
    <property type="project" value="InterPro"/>
</dbReference>
<dbReference type="InterPro" id="IPR014162">
    <property type="entry name" value="CpoB_C"/>
</dbReference>
<keyword evidence="1" id="KW-0732">Signal</keyword>
<name>A0A084CPB5_9GAMM</name>
<dbReference type="GO" id="GO:0043093">
    <property type="term" value="P:FtsZ-dependent cytokinesis"/>
    <property type="evidence" value="ECO:0007669"/>
    <property type="project" value="UniProtKB-UniRule"/>
</dbReference>
<keyword evidence="4" id="KW-1185">Reference proteome</keyword>
<sequence length="246" mass="28579">MLLVGAGPLFSAPAPVSDLNNAESFLENTQSIHSKERGLQRLEKLFINRNKMQLQIQKQIDEMSLEISQLRGQLEKSNYDIQQMLYRQQELFIELDQVNQVIQNTVIAKDASGSKSIVDYSNTDEQKAYQYAVDLILKKKDYSGSILILEKFQKDYPNSGFLPNVYYWLGQLYFAKKQDKKAKENFLSVITYKEYEKRSNALMKLGDIEKRNNNEVIARKYYQQVLDEYPSSALADFIKKKLKDLS</sequence>
<evidence type="ECO:0000313" key="4">
    <source>
        <dbReference type="Proteomes" id="UP000053784"/>
    </source>
</evidence>
<reference evidence="3 4" key="1">
    <citation type="submission" date="2014-03" db="EMBL/GenBank/DDBJ databases">
        <title>Selection and divergence in the genomes of co-occurring obligate luminous symbionts with specific hosts.</title>
        <authorList>
            <person name="Hendry T.A."/>
            <person name="de Wet J.R."/>
            <person name="Dunlap P.V."/>
        </authorList>
    </citation>
    <scope>NUCLEOTIDE SEQUENCE [LARGE SCALE GENOMIC DNA]</scope>
    <source>
        <strain evidence="3 4">Ppalp.1</strain>
    </source>
</reference>
<comment type="caution">
    <text evidence="3">The sequence shown here is derived from an EMBL/GenBank/DDBJ whole genome shotgun (WGS) entry which is preliminary data.</text>
</comment>
<dbReference type="STRING" id="1179155.CF67_11013"/>
<evidence type="ECO:0000259" key="2">
    <source>
        <dbReference type="Pfam" id="PF16331"/>
    </source>
</evidence>
<comment type="function">
    <text evidence="1">Mediates coordination of peptidoglycan synthesis and outer membrane constriction during cell division.</text>
</comment>
<organism evidence="3 4">
    <name type="scientific">Candidatus Photodesmus blepharonis</name>
    <dbReference type="NCBI Taxonomy" id="1179155"/>
    <lineage>
        <taxon>Bacteria</taxon>
        <taxon>Pseudomonadati</taxon>
        <taxon>Pseudomonadota</taxon>
        <taxon>Gammaproteobacteria</taxon>
        <taxon>Vibrionales</taxon>
        <taxon>Vibrionaceae</taxon>
        <taxon>Candidatus Photodesmus</taxon>
    </lineage>
</organism>
<keyword evidence="1" id="KW-0132">Cell division</keyword>
<keyword evidence="1" id="KW-0131">Cell cycle</keyword>
<dbReference type="GO" id="GO:0030288">
    <property type="term" value="C:outer membrane-bounded periplasmic space"/>
    <property type="evidence" value="ECO:0007669"/>
    <property type="project" value="UniProtKB-UniRule"/>
</dbReference>
<dbReference type="Gene3D" id="1.25.40.10">
    <property type="entry name" value="Tetratricopeptide repeat domain"/>
    <property type="match status" value="1"/>
</dbReference>
<comment type="similarity">
    <text evidence="1">Belongs to the CpoB family.</text>
</comment>
<dbReference type="InterPro" id="IPR011990">
    <property type="entry name" value="TPR-like_helical_dom_sf"/>
</dbReference>
<dbReference type="Proteomes" id="UP000053784">
    <property type="component" value="Unassembled WGS sequence"/>
</dbReference>
<dbReference type="InterPro" id="IPR034706">
    <property type="entry name" value="CpoB"/>
</dbReference>
<feature type="domain" description="YbgF trimerisation" evidence="2">
    <location>
        <begin position="38"/>
        <end position="104"/>
    </location>
</feature>